<evidence type="ECO:0008006" key="4">
    <source>
        <dbReference type="Google" id="ProtNLM"/>
    </source>
</evidence>
<sequence>MRRSRRWIDAVVARVARDDGSAAIEFITVGMLLLVPTVYLVIALSSIQSASFAVEGAVRHAARVFVQAETVAQGQAAASRAVAVTLADYGLDADDAQVVITCRPNPADCLTRRGYVTITITTVAPLPFFPAVLDADIPPGVPIDAVATEQVSRFAGS</sequence>
<protein>
    <recommendedName>
        <fullName evidence="4">Pilus assembly protein</fullName>
    </recommendedName>
</protein>
<keyword evidence="1" id="KW-1133">Transmembrane helix</keyword>
<keyword evidence="3" id="KW-1185">Reference proteome</keyword>
<dbReference type="RefSeq" id="WP_229841776.1">
    <property type="nucleotide sequence ID" value="NZ_BNAI01000001.1"/>
</dbReference>
<name>A0A8J3GML5_9MICO</name>
<reference evidence="2" key="2">
    <citation type="submission" date="2020-09" db="EMBL/GenBank/DDBJ databases">
        <authorList>
            <person name="Sun Q."/>
            <person name="Zhou Y."/>
        </authorList>
    </citation>
    <scope>NUCLEOTIDE SEQUENCE</scope>
    <source>
        <strain evidence="2">CGMCC 1.16548</strain>
    </source>
</reference>
<proteinExistence type="predicted"/>
<dbReference type="Proteomes" id="UP000617531">
    <property type="component" value="Unassembled WGS sequence"/>
</dbReference>
<keyword evidence="1" id="KW-0812">Transmembrane</keyword>
<dbReference type="EMBL" id="BNAI01000001">
    <property type="protein sequence ID" value="GHF04482.1"/>
    <property type="molecule type" value="Genomic_DNA"/>
</dbReference>
<evidence type="ECO:0000313" key="2">
    <source>
        <dbReference type="EMBL" id="GHF04482.1"/>
    </source>
</evidence>
<feature type="transmembrane region" description="Helical" evidence="1">
    <location>
        <begin position="21"/>
        <end position="42"/>
    </location>
</feature>
<organism evidence="2 3">
    <name type="scientific">Pseudolysinimonas yzui</name>
    <dbReference type="NCBI Taxonomy" id="2708254"/>
    <lineage>
        <taxon>Bacteria</taxon>
        <taxon>Bacillati</taxon>
        <taxon>Actinomycetota</taxon>
        <taxon>Actinomycetes</taxon>
        <taxon>Micrococcales</taxon>
        <taxon>Microbacteriaceae</taxon>
        <taxon>Pseudolysinimonas</taxon>
    </lineage>
</organism>
<accession>A0A8J3GML5</accession>
<evidence type="ECO:0000256" key="1">
    <source>
        <dbReference type="SAM" id="Phobius"/>
    </source>
</evidence>
<keyword evidence="1" id="KW-0472">Membrane</keyword>
<gene>
    <name evidence="2" type="ORF">GCM10011600_01110</name>
</gene>
<comment type="caution">
    <text evidence="2">The sequence shown here is derived from an EMBL/GenBank/DDBJ whole genome shotgun (WGS) entry which is preliminary data.</text>
</comment>
<evidence type="ECO:0000313" key="3">
    <source>
        <dbReference type="Proteomes" id="UP000617531"/>
    </source>
</evidence>
<reference evidence="2" key="1">
    <citation type="journal article" date="2014" name="Int. J. Syst. Evol. Microbiol.">
        <title>Complete genome sequence of Corynebacterium casei LMG S-19264T (=DSM 44701T), isolated from a smear-ripened cheese.</title>
        <authorList>
            <consortium name="US DOE Joint Genome Institute (JGI-PGF)"/>
            <person name="Walter F."/>
            <person name="Albersmeier A."/>
            <person name="Kalinowski J."/>
            <person name="Ruckert C."/>
        </authorList>
    </citation>
    <scope>NUCLEOTIDE SEQUENCE</scope>
    <source>
        <strain evidence="2">CGMCC 1.16548</strain>
    </source>
</reference>
<dbReference type="AlphaFoldDB" id="A0A8J3GML5"/>